<organism evidence="1 2">
    <name type="scientific">Geodermatophilus sabuli</name>
    <dbReference type="NCBI Taxonomy" id="1564158"/>
    <lineage>
        <taxon>Bacteria</taxon>
        <taxon>Bacillati</taxon>
        <taxon>Actinomycetota</taxon>
        <taxon>Actinomycetes</taxon>
        <taxon>Geodermatophilales</taxon>
        <taxon>Geodermatophilaceae</taxon>
        <taxon>Geodermatophilus</taxon>
    </lineage>
</organism>
<evidence type="ECO:0000313" key="2">
    <source>
        <dbReference type="Proteomes" id="UP000219514"/>
    </source>
</evidence>
<dbReference type="Gene3D" id="3.10.450.50">
    <property type="match status" value="1"/>
</dbReference>
<dbReference type="EMBL" id="OBDO01000003">
    <property type="protein sequence ID" value="SNX95977.1"/>
    <property type="molecule type" value="Genomic_DNA"/>
</dbReference>
<dbReference type="PANTHER" id="PTHR38436:SF1">
    <property type="entry name" value="ESTER CYCLASE"/>
    <property type="match status" value="1"/>
</dbReference>
<gene>
    <name evidence="1" type="ORF">SAMN06893097_103146</name>
</gene>
<dbReference type="SUPFAM" id="SSF54427">
    <property type="entry name" value="NTF2-like"/>
    <property type="match status" value="1"/>
</dbReference>
<dbReference type="OrthoDB" id="5181013at2"/>
<proteinExistence type="predicted"/>
<sequence>MVSRAEEIRTLVRRLEDAINTRQLDLLDELLAADFVRRSEATPQLPVADREQFRDVLRQDAAAFPDNTQTFTRVLVDGDWAAVWATYEGTQTGQLGPFPPSGKRATFDFAGVLRVADGRIAEWWVTWDNLTVLTQLGHLPAG</sequence>
<accession>A0A285EAF9</accession>
<dbReference type="Pfam" id="PF07366">
    <property type="entry name" value="SnoaL"/>
    <property type="match status" value="1"/>
</dbReference>
<dbReference type="Proteomes" id="UP000219514">
    <property type="component" value="Unassembled WGS sequence"/>
</dbReference>
<name>A0A285EAF9_9ACTN</name>
<reference evidence="1 2" key="1">
    <citation type="submission" date="2017-09" db="EMBL/GenBank/DDBJ databases">
        <authorList>
            <person name="Ehlers B."/>
            <person name="Leendertz F.H."/>
        </authorList>
    </citation>
    <scope>NUCLEOTIDE SEQUENCE [LARGE SCALE GENOMIC DNA]</scope>
    <source>
        <strain evidence="1 2">DSM 46844</strain>
    </source>
</reference>
<keyword evidence="2" id="KW-1185">Reference proteome</keyword>
<dbReference type="AlphaFoldDB" id="A0A285EAF9"/>
<dbReference type="PANTHER" id="PTHR38436">
    <property type="entry name" value="POLYKETIDE CYCLASE SNOAL-LIKE DOMAIN"/>
    <property type="match status" value="1"/>
</dbReference>
<evidence type="ECO:0000313" key="1">
    <source>
        <dbReference type="EMBL" id="SNX95977.1"/>
    </source>
</evidence>
<protein>
    <recommendedName>
        <fullName evidence="3">Ester cyclase</fullName>
    </recommendedName>
</protein>
<dbReference type="InterPro" id="IPR009959">
    <property type="entry name" value="Cyclase_SnoaL-like"/>
</dbReference>
<dbReference type="RefSeq" id="WP_097206009.1">
    <property type="nucleotide sequence ID" value="NZ_JACHXB010000004.1"/>
</dbReference>
<dbReference type="InterPro" id="IPR032710">
    <property type="entry name" value="NTF2-like_dom_sf"/>
</dbReference>
<dbReference type="GO" id="GO:0030638">
    <property type="term" value="P:polyketide metabolic process"/>
    <property type="evidence" value="ECO:0007669"/>
    <property type="project" value="InterPro"/>
</dbReference>
<evidence type="ECO:0008006" key="3">
    <source>
        <dbReference type="Google" id="ProtNLM"/>
    </source>
</evidence>